<dbReference type="Pfam" id="PF05521">
    <property type="entry name" value="Phage_HCP"/>
    <property type="match status" value="1"/>
</dbReference>
<gene>
    <name evidence="1" type="ORF">SAMN06265784_101327</name>
</gene>
<evidence type="ECO:0000313" key="1">
    <source>
        <dbReference type="EMBL" id="SMG09521.1"/>
    </source>
</evidence>
<dbReference type="Gene3D" id="2.40.10.270">
    <property type="entry name" value="Bacteriophage SPP1 head-tail adaptor protein"/>
    <property type="match status" value="1"/>
</dbReference>
<dbReference type="InterPro" id="IPR038666">
    <property type="entry name" value="SSP1_head-tail_sf"/>
</dbReference>
<reference evidence="2" key="1">
    <citation type="submission" date="2017-04" db="EMBL/GenBank/DDBJ databases">
        <authorList>
            <person name="Varghese N."/>
            <person name="Submissions S."/>
        </authorList>
    </citation>
    <scope>NUCLEOTIDE SEQUENCE [LARGE SCALE GENOMIC DNA]</scope>
    <source>
        <strain evidence="2">LMG 29540</strain>
    </source>
</reference>
<dbReference type="OrthoDB" id="7064770at2"/>
<organism evidence="1 2">
    <name type="scientific">Paraburkholderia susongensis</name>
    <dbReference type="NCBI Taxonomy" id="1515439"/>
    <lineage>
        <taxon>Bacteria</taxon>
        <taxon>Pseudomonadati</taxon>
        <taxon>Pseudomonadota</taxon>
        <taxon>Betaproteobacteria</taxon>
        <taxon>Burkholderiales</taxon>
        <taxon>Burkholderiaceae</taxon>
        <taxon>Paraburkholderia</taxon>
    </lineage>
</organism>
<name>A0A1X7I6R6_9BURK</name>
<dbReference type="Proteomes" id="UP000193228">
    <property type="component" value="Unassembled WGS sequence"/>
</dbReference>
<dbReference type="EMBL" id="FXAT01000001">
    <property type="protein sequence ID" value="SMG09521.1"/>
    <property type="molecule type" value="Genomic_DNA"/>
</dbReference>
<evidence type="ECO:0000313" key="2">
    <source>
        <dbReference type="Proteomes" id="UP000193228"/>
    </source>
</evidence>
<dbReference type="InterPro" id="IPR008767">
    <property type="entry name" value="Phage_SPP1_head-tail_adaptor"/>
</dbReference>
<protein>
    <submittedName>
        <fullName evidence="1">Phage head-tail joining protein</fullName>
    </submittedName>
</protein>
<dbReference type="AlphaFoldDB" id="A0A1X7I6R6"/>
<keyword evidence="2" id="KW-1185">Reference proteome</keyword>
<dbReference type="RefSeq" id="WP_085480514.1">
    <property type="nucleotide sequence ID" value="NZ_FXAT01000001.1"/>
</dbReference>
<sequence>MSDDFGEMMDYITLRVRTDVPAPDMNLAAQYSYVIHRWARVDPLGPVAYAAGVQSEQRVTHRVRMRFLADATDHHEMVFDGWVYRVRRVKHDRRADRTVLEVEQERMLDAESGSP</sequence>
<accession>A0A1X7I6R6</accession>
<proteinExistence type="predicted"/>
<dbReference type="STRING" id="1515439.SAMN06265784_101327"/>